<comment type="caution">
    <text evidence="2">The sequence shown here is derived from an EMBL/GenBank/DDBJ whole genome shotgun (WGS) entry which is preliminary data.</text>
</comment>
<evidence type="ECO:0000313" key="2">
    <source>
        <dbReference type="EMBL" id="KAK9105782.1"/>
    </source>
</evidence>
<protein>
    <submittedName>
        <fullName evidence="2">Uncharacterized protein</fullName>
    </submittedName>
</protein>
<feature type="transmembrane region" description="Helical" evidence="1">
    <location>
        <begin position="115"/>
        <end position="138"/>
    </location>
</feature>
<dbReference type="Proteomes" id="UP001419268">
    <property type="component" value="Unassembled WGS sequence"/>
</dbReference>
<name>A0AAP0FBM6_9MAGN</name>
<keyword evidence="1" id="KW-0472">Membrane</keyword>
<feature type="transmembrane region" description="Helical" evidence="1">
    <location>
        <begin position="40"/>
        <end position="62"/>
    </location>
</feature>
<keyword evidence="1" id="KW-0812">Transmembrane</keyword>
<gene>
    <name evidence="2" type="ORF">Scep_022626</name>
</gene>
<sequence>MAVIMFSTMNTLPMGESSPTDMNGEYSCPPNPQSLGLKVVGIWVVPTLIGAISYINYSSVAIGNRHAKPKQKLLLSICSGVALATCVLGGVLFIFCIIQWKKNSGRVGLITNCMIILGFGSALMNIVVPAIAFGFLYYL</sequence>
<proteinExistence type="predicted"/>
<keyword evidence="3" id="KW-1185">Reference proteome</keyword>
<dbReference type="AlphaFoldDB" id="A0AAP0FBM6"/>
<feature type="transmembrane region" description="Helical" evidence="1">
    <location>
        <begin position="74"/>
        <end position="100"/>
    </location>
</feature>
<keyword evidence="1" id="KW-1133">Transmembrane helix</keyword>
<reference evidence="2 3" key="1">
    <citation type="submission" date="2024-01" db="EMBL/GenBank/DDBJ databases">
        <title>Genome assemblies of Stephania.</title>
        <authorList>
            <person name="Yang L."/>
        </authorList>
    </citation>
    <scope>NUCLEOTIDE SEQUENCE [LARGE SCALE GENOMIC DNA]</scope>
    <source>
        <strain evidence="2">JXDWG</strain>
        <tissue evidence="2">Leaf</tissue>
    </source>
</reference>
<evidence type="ECO:0000256" key="1">
    <source>
        <dbReference type="SAM" id="Phobius"/>
    </source>
</evidence>
<evidence type="ECO:0000313" key="3">
    <source>
        <dbReference type="Proteomes" id="UP001419268"/>
    </source>
</evidence>
<organism evidence="2 3">
    <name type="scientific">Stephania cephalantha</name>
    <dbReference type="NCBI Taxonomy" id="152367"/>
    <lineage>
        <taxon>Eukaryota</taxon>
        <taxon>Viridiplantae</taxon>
        <taxon>Streptophyta</taxon>
        <taxon>Embryophyta</taxon>
        <taxon>Tracheophyta</taxon>
        <taxon>Spermatophyta</taxon>
        <taxon>Magnoliopsida</taxon>
        <taxon>Ranunculales</taxon>
        <taxon>Menispermaceae</taxon>
        <taxon>Menispermoideae</taxon>
        <taxon>Cissampelideae</taxon>
        <taxon>Stephania</taxon>
    </lineage>
</organism>
<dbReference type="EMBL" id="JBBNAG010000009">
    <property type="protein sequence ID" value="KAK9105782.1"/>
    <property type="molecule type" value="Genomic_DNA"/>
</dbReference>
<accession>A0AAP0FBM6</accession>